<feature type="domain" description="Disease resistance protein winged helix" evidence="6">
    <location>
        <begin position="451"/>
        <end position="520"/>
    </location>
</feature>
<dbReference type="InterPro" id="IPR058922">
    <property type="entry name" value="WHD_DRP"/>
</dbReference>
<dbReference type="FunFam" id="1.10.10.10:FF:000322">
    <property type="entry name" value="Probable disease resistance protein At1g63360"/>
    <property type="match status" value="1"/>
</dbReference>
<dbReference type="Pfam" id="PF18052">
    <property type="entry name" value="Rx_N"/>
    <property type="match status" value="1"/>
</dbReference>
<dbReference type="InterPro" id="IPR042197">
    <property type="entry name" value="Apaf_helical"/>
</dbReference>
<dbReference type="Gene3D" id="3.40.50.300">
    <property type="entry name" value="P-loop containing nucleotide triphosphate hydrolases"/>
    <property type="match status" value="1"/>
</dbReference>
<keyword evidence="9" id="KW-1185">Reference proteome</keyword>
<dbReference type="SUPFAM" id="SSF52058">
    <property type="entry name" value="L domain-like"/>
    <property type="match status" value="1"/>
</dbReference>
<protein>
    <submittedName>
        <fullName evidence="8">Uncharacterized protein</fullName>
    </submittedName>
</protein>
<dbReference type="InterPro" id="IPR055414">
    <property type="entry name" value="LRR_R13L4/SHOC2-like"/>
</dbReference>
<dbReference type="InterPro" id="IPR027417">
    <property type="entry name" value="P-loop_NTPase"/>
</dbReference>
<dbReference type="EMBL" id="JAJJMA010170315">
    <property type="protein sequence ID" value="MCL7036650.1"/>
    <property type="molecule type" value="Genomic_DNA"/>
</dbReference>
<keyword evidence="1" id="KW-0677">Repeat</keyword>
<reference evidence="8" key="1">
    <citation type="submission" date="2022-03" db="EMBL/GenBank/DDBJ databases">
        <title>A functionally conserved STORR gene fusion in Papaver species that diverged 16.8 million years ago.</title>
        <authorList>
            <person name="Catania T."/>
        </authorList>
    </citation>
    <scope>NUCLEOTIDE SEQUENCE</scope>
    <source>
        <strain evidence="8">S-191538</strain>
    </source>
</reference>
<accession>A0AA41V6J3</accession>
<name>A0AA41V6J3_PAPNU</name>
<feature type="domain" description="Disease resistance R13L4/SHOC-2-like LRR" evidence="7">
    <location>
        <begin position="572"/>
        <end position="899"/>
    </location>
</feature>
<dbReference type="Pfam" id="PF00931">
    <property type="entry name" value="NB-ARC"/>
    <property type="match status" value="1"/>
</dbReference>
<dbReference type="Gene3D" id="1.10.8.430">
    <property type="entry name" value="Helical domain of apoptotic protease-activating factors"/>
    <property type="match status" value="1"/>
</dbReference>
<dbReference type="PRINTS" id="PR00364">
    <property type="entry name" value="DISEASERSIST"/>
</dbReference>
<dbReference type="Proteomes" id="UP001177140">
    <property type="component" value="Unassembled WGS sequence"/>
</dbReference>
<organism evidence="8 9">
    <name type="scientific">Papaver nudicaule</name>
    <name type="common">Iceland poppy</name>
    <dbReference type="NCBI Taxonomy" id="74823"/>
    <lineage>
        <taxon>Eukaryota</taxon>
        <taxon>Viridiplantae</taxon>
        <taxon>Streptophyta</taxon>
        <taxon>Embryophyta</taxon>
        <taxon>Tracheophyta</taxon>
        <taxon>Spermatophyta</taxon>
        <taxon>Magnoliopsida</taxon>
        <taxon>Ranunculales</taxon>
        <taxon>Papaveraceae</taxon>
        <taxon>Papaveroideae</taxon>
        <taxon>Papaver</taxon>
    </lineage>
</organism>
<dbReference type="Gene3D" id="1.20.5.4130">
    <property type="match status" value="1"/>
</dbReference>
<dbReference type="GO" id="GO:0043531">
    <property type="term" value="F:ADP binding"/>
    <property type="evidence" value="ECO:0007669"/>
    <property type="project" value="InterPro"/>
</dbReference>
<keyword evidence="2" id="KW-0547">Nucleotide-binding</keyword>
<evidence type="ECO:0000256" key="1">
    <source>
        <dbReference type="ARBA" id="ARBA00022737"/>
    </source>
</evidence>
<dbReference type="FunFam" id="3.40.50.300:FF:001091">
    <property type="entry name" value="Probable disease resistance protein At1g61300"/>
    <property type="match status" value="1"/>
</dbReference>
<dbReference type="InterPro" id="IPR002182">
    <property type="entry name" value="NB-ARC"/>
</dbReference>
<proteinExistence type="predicted"/>
<dbReference type="SUPFAM" id="SSF52540">
    <property type="entry name" value="P-loop containing nucleoside triphosphate hydrolases"/>
    <property type="match status" value="1"/>
</dbReference>
<evidence type="ECO:0000259" key="5">
    <source>
        <dbReference type="Pfam" id="PF18052"/>
    </source>
</evidence>
<evidence type="ECO:0000259" key="6">
    <source>
        <dbReference type="Pfam" id="PF23559"/>
    </source>
</evidence>
<dbReference type="InterPro" id="IPR044974">
    <property type="entry name" value="Disease_R_plants"/>
</dbReference>
<dbReference type="GO" id="GO:0098542">
    <property type="term" value="P:defense response to other organism"/>
    <property type="evidence" value="ECO:0007669"/>
    <property type="project" value="TreeGrafter"/>
</dbReference>
<gene>
    <name evidence="8" type="ORF">MKW94_017790</name>
</gene>
<dbReference type="InterPro" id="IPR036388">
    <property type="entry name" value="WH-like_DNA-bd_sf"/>
</dbReference>
<dbReference type="AlphaFoldDB" id="A0AA41V6J3"/>
<feature type="domain" description="Disease resistance N-terminal" evidence="5">
    <location>
        <begin position="6"/>
        <end position="92"/>
    </location>
</feature>
<evidence type="ECO:0000313" key="9">
    <source>
        <dbReference type="Proteomes" id="UP001177140"/>
    </source>
</evidence>
<evidence type="ECO:0000313" key="8">
    <source>
        <dbReference type="EMBL" id="MCL7036650.1"/>
    </source>
</evidence>
<sequence length="933" mass="106107">MAEGAVVKVLLETVKNLIFEEAYFLLGVKKQIDKLQNELEWMYLSVKEADEALKLDEKLKLWVKQARGIIFATEDVIDEFILEIVHYKQSQKDPKSLAASVKGSIRSAKHIPFVHKLGNRIKDINTQVNDLKANKDKYWPECAQNTGGGSESSSQVSSLSLQQMIDRRRAAIAAEEHRDAIPIHEDSERQVLSLLRGDQCGDDKRLRIISIVGMGGVGKTTLSRKVYNIMHNVFDFRAFVYISKAYSPQELLKSIVKCFPSMSSEGELSNEKLYAHLEGKKYLIVLDDVWDTEAWEGLKSSFPNEENGSRVLLTTRHKSVANCASSNSANIHKLAVINEMESWGLFLKKVFPLDSSIEASEEFVRSIDVEDLGKQMVEKCCRLPLAIVVLGSLLLTQDPKKSVWRSVNKSASWHLSQGGREHSYKCSGILALSYNYLPYYLKPCFLYMSFFPEDSKIRTTKLFQCWIAEGFIQNRGEETLEDTAERYLEDLISRSLIQVDRLRCDGRVRTCGIHNLLRDISVAESEADQFSQIYGSINKFYQDKNKTRRVALYCKGDESNELHISKFRDTQIRSLMCQCVRVTKDTSSLFGGFKSLRVLEFYGTKGRISLPKEVGDLVHLRYLSLEKTKLEKFDTSYLSKLFNLQTLNLKGCISELKLDDQIWSLHQLRNLYLDNIIPRTNKSSRWRASTEDKLNIGNLTNLQSLAIQAGDWIHSGGLKELISLRKLRIEECLSSHSVEISNAIANFTNLQSLVLISKNSFTPLTNEAAPLASINHTSLTRLHLIGNIHAPGYISFPPNLCKLTLEWSWIHKDPMPVLGNLRSLTFLHLGFESCLGDKMVCPKESFIGLQTLELVSILKLEEWIIEEGALESLTKLKICDCESLKMIPDGLKQLTKLEELSERMPQLFRSRMAEDVGEDWLKIKHIPSRVILL</sequence>
<keyword evidence="3" id="KW-0611">Plant defense</keyword>
<dbReference type="Pfam" id="PF23598">
    <property type="entry name" value="LRR_14"/>
    <property type="match status" value="1"/>
</dbReference>
<dbReference type="CDD" id="cd14798">
    <property type="entry name" value="RX-CC_like"/>
    <property type="match status" value="1"/>
</dbReference>
<dbReference type="InterPro" id="IPR032675">
    <property type="entry name" value="LRR_dom_sf"/>
</dbReference>
<dbReference type="InterPro" id="IPR038005">
    <property type="entry name" value="RX-like_CC"/>
</dbReference>
<comment type="caution">
    <text evidence="8">The sequence shown here is derived from an EMBL/GenBank/DDBJ whole genome shotgun (WGS) entry which is preliminary data.</text>
</comment>
<dbReference type="PANTHER" id="PTHR23155">
    <property type="entry name" value="DISEASE RESISTANCE PROTEIN RP"/>
    <property type="match status" value="1"/>
</dbReference>
<evidence type="ECO:0000259" key="4">
    <source>
        <dbReference type="Pfam" id="PF00931"/>
    </source>
</evidence>
<feature type="domain" description="NB-ARC" evidence="4">
    <location>
        <begin position="205"/>
        <end position="353"/>
    </location>
</feature>
<dbReference type="Gene3D" id="3.80.10.10">
    <property type="entry name" value="Ribonuclease Inhibitor"/>
    <property type="match status" value="2"/>
</dbReference>
<evidence type="ECO:0000256" key="2">
    <source>
        <dbReference type="ARBA" id="ARBA00022741"/>
    </source>
</evidence>
<dbReference type="Pfam" id="PF23559">
    <property type="entry name" value="WHD_DRP"/>
    <property type="match status" value="1"/>
</dbReference>
<dbReference type="PANTHER" id="PTHR23155:SF1228">
    <property type="entry name" value="NB-ARC DOMAIN CONTAINING PROTEIN, EXPRESSED"/>
    <property type="match status" value="1"/>
</dbReference>
<evidence type="ECO:0000259" key="7">
    <source>
        <dbReference type="Pfam" id="PF23598"/>
    </source>
</evidence>
<dbReference type="InterPro" id="IPR041118">
    <property type="entry name" value="Rx_N"/>
</dbReference>
<evidence type="ECO:0000256" key="3">
    <source>
        <dbReference type="ARBA" id="ARBA00022821"/>
    </source>
</evidence>
<dbReference type="Gene3D" id="1.10.10.10">
    <property type="entry name" value="Winged helix-like DNA-binding domain superfamily/Winged helix DNA-binding domain"/>
    <property type="match status" value="1"/>
</dbReference>